<evidence type="ECO:0008006" key="3">
    <source>
        <dbReference type="Google" id="ProtNLM"/>
    </source>
</evidence>
<dbReference type="GeneID" id="58049950"/>
<evidence type="ECO:0000313" key="1">
    <source>
        <dbReference type="EMBL" id="BBD91281.1"/>
    </source>
</evidence>
<dbReference type="SUPFAM" id="SSF109854">
    <property type="entry name" value="DinB/YfiT-like putative metalloenzymes"/>
    <property type="match status" value="1"/>
</dbReference>
<organism evidence="1 2">
    <name type="scientific">Staphylococcus caprae</name>
    <dbReference type="NCBI Taxonomy" id="29380"/>
    <lineage>
        <taxon>Bacteria</taxon>
        <taxon>Bacillati</taxon>
        <taxon>Bacillota</taxon>
        <taxon>Bacilli</taxon>
        <taxon>Bacillales</taxon>
        <taxon>Staphylococcaceae</taxon>
        <taxon>Staphylococcus</taxon>
    </lineage>
</organism>
<dbReference type="Gene3D" id="1.20.120.450">
    <property type="entry name" value="dinb family like domain"/>
    <property type="match status" value="1"/>
</dbReference>
<dbReference type="InterPro" id="IPR034660">
    <property type="entry name" value="DinB/YfiT-like"/>
</dbReference>
<dbReference type="Proteomes" id="UP000274772">
    <property type="component" value="Chromosome"/>
</dbReference>
<dbReference type="EMBL" id="AP018586">
    <property type="protein sequence ID" value="BBD91281.1"/>
    <property type="molecule type" value="Genomic_DNA"/>
</dbReference>
<reference evidence="1 2" key="1">
    <citation type="submission" date="2018-05" db="EMBL/GenBank/DDBJ databases">
        <title>Complete genome sequencing of three human clinical isolates of Staphylococcus caprae reveals virulence factors similar to those of S. epidermidis and S. capitis.</title>
        <authorList>
            <person name="Watanabe S."/>
            <person name="Cui L."/>
        </authorList>
    </citation>
    <scope>NUCLEOTIDE SEQUENCE [LARGE SCALE GENOMIC DNA]</scope>
    <source>
        <strain evidence="1 2">JMUB590</strain>
    </source>
</reference>
<gene>
    <name evidence="1" type="ORF">JMUB590_0171</name>
</gene>
<keyword evidence="2" id="KW-1185">Reference proteome</keyword>
<dbReference type="RefSeq" id="WP_002444781.1">
    <property type="nucleotide sequence ID" value="NZ_AP018585.1"/>
</dbReference>
<name>A0ABN5W0U0_9STAP</name>
<accession>A0ABN5W0U0</accession>
<proteinExistence type="predicted"/>
<protein>
    <recommendedName>
        <fullName evidence="3">Bacillithiol transferase BstA</fullName>
    </recommendedName>
</protein>
<sequence length="154" mass="17506">MTKTVYDVIDFGVNYIRSVYDDWDVVEVLDKDDSVFPNTLHWQYGHVLTVFEEALSMGNQEVVDVEKYGRLFGTGTKPADWGNEDVPSIESILNDIKTLPERARHLTDKDLEKEVDQPVAGCKTLEEFLVLNALHIPLHAGKIEEMTRVLKSAQ</sequence>
<evidence type="ECO:0000313" key="2">
    <source>
        <dbReference type="Proteomes" id="UP000274772"/>
    </source>
</evidence>